<comment type="cofactor">
    <cofactor evidence="2">
        <name>thiamine diphosphate</name>
        <dbReference type="ChEBI" id="CHEBI:58937"/>
    </cofactor>
</comment>
<dbReference type="FunFam" id="3.40.50.970:FF:000004">
    <property type="entry name" value="Transketolase"/>
    <property type="match status" value="1"/>
</dbReference>
<dbReference type="AlphaFoldDB" id="A0A381XH13"/>
<dbReference type="GO" id="GO:0046872">
    <property type="term" value="F:metal ion binding"/>
    <property type="evidence" value="ECO:0007669"/>
    <property type="project" value="UniProtKB-KW"/>
</dbReference>
<keyword evidence="6" id="KW-0460">Magnesium</keyword>
<feature type="domain" description="Transketolase-like pyrimidine-binding" evidence="9">
    <location>
        <begin position="343"/>
        <end position="459"/>
    </location>
</feature>
<dbReference type="InterPro" id="IPR005475">
    <property type="entry name" value="Transketolase-like_Pyr-bd"/>
</dbReference>
<dbReference type="InterPro" id="IPR005474">
    <property type="entry name" value="Transketolase_N"/>
</dbReference>
<evidence type="ECO:0000256" key="6">
    <source>
        <dbReference type="ARBA" id="ARBA00022842"/>
    </source>
</evidence>
<dbReference type="EMBL" id="UINC01015154">
    <property type="protein sequence ID" value="SVA64025.1"/>
    <property type="molecule type" value="Genomic_DNA"/>
</dbReference>
<keyword evidence="7" id="KW-0786">Thiamine pyrophosphate</keyword>
<evidence type="ECO:0000256" key="7">
    <source>
        <dbReference type="ARBA" id="ARBA00023052"/>
    </source>
</evidence>
<comment type="catalytic activity">
    <reaction evidence="8">
        <text>D-sedoheptulose 7-phosphate + D-glyceraldehyde 3-phosphate = aldehydo-D-ribose 5-phosphate + D-xylulose 5-phosphate</text>
        <dbReference type="Rhea" id="RHEA:10508"/>
        <dbReference type="ChEBI" id="CHEBI:57483"/>
        <dbReference type="ChEBI" id="CHEBI:57737"/>
        <dbReference type="ChEBI" id="CHEBI:58273"/>
        <dbReference type="ChEBI" id="CHEBI:59776"/>
        <dbReference type="EC" id="2.2.1.1"/>
    </reaction>
</comment>
<evidence type="ECO:0000256" key="3">
    <source>
        <dbReference type="ARBA" id="ARBA00007131"/>
    </source>
</evidence>
<dbReference type="Pfam" id="PF00456">
    <property type="entry name" value="Transketolase_N"/>
    <property type="match status" value="1"/>
</dbReference>
<dbReference type="InterPro" id="IPR029061">
    <property type="entry name" value="THDP-binding"/>
</dbReference>
<evidence type="ECO:0000256" key="1">
    <source>
        <dbReference type="ARBA" id="ARBA00001946"/>
    </source>
</evidence>
<dbReference type="GO" id="GO:0006098">
    <property type="term" value="P:pentose-phosphate shunt"/>
    <property type="evidence" value="ECO:0007669"/>
    <property type="project" value="TreeGrafter"/>
</dbReference>
<dbReference type="PANTHER" id="PTHR43522:SF2">
    <property type="entry name" value="TRANSKETOLASE 1-RELATED"/>
    <property type="match status" value="1"/>
</dbReference>
<comment type="similarity">
    <text evidence="3">Belongs to the transketolase family.</text>
</comment>
<dbReference type="SMART" id="SM00861">
    <property type="entry name" value="Transket_pyr"/>
    <property type="match status" value="1"/>
</dbReference>
<dbReference type="CDD" id="cd07033">
    <property type="entry name" value="TPP_PYR_DXS_TK_like"/>
    <property type="match status" value="1"/>
</dbReference>
<evidence type="ECO:0000256" key="4">
    <source>
        <dbReference type="ARBA" id="ARBA00022679"/>
    </source>
</evidence>
<dbReference type="GO" id="GO:0005829">
    <property type="term" value="C:cytosol"/>
    <property type="evidence" value="ECO:0007669"/>
    <property type="project" value="TreeGrafter"/>
</dbReference>
<feature type="non-terminal residue" evidence="10">
    <location>
        <position position="459"/>
    </location>
</feature>
<dbReference type="PANTHER" id="PTHR43522">
    <property type="entry name" value="TRANSKETOLASE"/>
    <property type="match status" value="1"/>
</dbReference>
<keyword evidence="5" id="KW-0479">Metal-binding</keyword>
<dbReference type="SUPFAM" id="SSF52518">
    <property type="entry name" value="Thiamin diphosphate-binding fold (THDP-binding)"/>
    <property type="match status" value="2"/>
</dbReference>
<dbReference type="CDD" id="cd02012">
    <property type="entry name" value="TPP_TK"/>
    <property type="match status" value="1"/>
</dbReference>
<name>A0A381XH13_9ZZZZ</name>
<dbReference type="Gene3D" id="3.40.50.970">
    <property type="match status" value="2"/>
</dbReference>
<sequence>MLSADAVQRANSGHPGMPMGMADIAEVLWNDFLSHNPNNPNWLNRDRFVLSNGHGSMLLYSLLHLSGYDLSIEDLKAFRQFDSHTAGHPEFDRAIGIETTTGPLGQGIANAAGMAVAEKTLGSKYNQKNLNIIDHYTYVFTGDGCLMEGVSHEACSLAGTLKLGKLICFYDDNGVSIDGAVDSWFTEDVGKRFDAYGWHVIDDIDGHDPAAISAAIIKAQQETERPSILACKTIIGYGSPNKGGTADTHGAPLGDDELGLVRKELGWDHAPFEIPDAIKESWDAGAKGQQAENAWNDLFTQYSTQHPELAADLHTRLADTIPNDRFQGLQHLVEDLQQNADQVATRKSSLIALNALTDDFPELIGGSADLTGSVCTFHKNSKAITAADANGDYIFYGVREFGMAAMMNGMALYGGLIPYAGTFLTFSDYSRNAIRMAAMMELGVIHVLTHDSIGLGEDG</sequence>
<dbReference type="InterPro" id="IPR033247">
    <property type="entry name" value="Transketolase_fam"/>
</dbReference>
<dbReference type="GO" id="GO:0004802">
    <property type="term" value="F:transketolase activity"/>
    <property type="evidence" value="ECO:0007669"/>
    <property type="project" value="UniProtKB-EC"/>
</dbReference>
<protein>
    <recommendedName>
        <fullName evidence="9">Transketolase-like pyrimidine-binding domain-containing protein</fullName>
    </recommendedName>
</protein>
<reference evidence="10" key="1">
    <citation type="submission" date="2018-05" db="EMBL/GenBank/DDBJ databases">
        <authorList>
            <person name="Lanie J.A."/>
            <person name="Ng W.-L."/>
            <person name="Kazmierczak K.M."/>
            <person name="Andrzejewski T.M."/>
            <person name="Davidsen T.M."/>
            <person name="Wayne K.J."/>
            <person name="Tettelin H."/>
            <person name="Glass J.I."/>
            <person name="Rusch D."/>
            <person name="Podicherti R."/>
            <person name="Tsui H.-C.T."/>
            <person name="Winkler M.E."/>
        </authorList>
    </citation>
    <scope>NUCLEOTIDE SEQUENCE</scope>
</reference>
<keyword evidence="4" id="KW-0808">Transferase</keyword>
<evidence type="ECO:0000256" key="2">
    <source>
        <dbReference type="ARBA" id="ARBA00001964"/>
    </source>
</evidence>
<proteinExistence type="inferred from homology"/>
<evidence type="ECO:0000256" key="5">
    <source>
        <dbReference type="ARBA" id="ARBA00022723"/>
    </source>
</evidence>
<organism evidence="10">
    <name type="scientific">marine metagenome</name>
    <dbReference type="NCBI Taxonomy" id="408172"/>
    <lineage>
        <taxon>unclassified sequences</taxon>
        <taxon>metagenomes</taxon>
        <taxon>ecological metagenomes</taxon>
    </lineage>
</organism>
<dbReference type="Pfam" id="PF02779">
    <property type="entry name" value="Transket_pyr"/>
    <property type="match status" value="1"/>
</dbReference>
<comment type="cofactor">
    <cofactor evidence="1">
        <name>Mg(2+)</name>
        <dbReference type="ChEBI" id="CHEBI:18420"/>
    </cofactor>
</comment>
<accession>A0A381XH13</accession>
<evidence type="ECO:0000313" key="10">
    <source>
        <dbReference type="EMBL" id="SVA64025.1"/>
    </source>
</evidence>
<evidence type="ECO:0000256" key="8">
    <source>
        <dbReference type="ARBA" id="ARBA00049473"/>
    </source>
</evidence>
<gene>
    <name evidence="10" type="ORF">METZ01_LOCUS116879</name>
</gene>
<evidence type="ECO:0000259" key="9">
    <source>
        <dbReference type="SMART" id="SM00861"/>
    </source>
</evidence>